<dbReference type="Proteomes" id="UP000076154">
    <property type="component" value="Unassembled WGS sequence"/>
</dbReference>
<evidence type="ECO:0000313" key="3">
    <source>
        <dbReference type="Proteomes" id="UP000076154"/>
    </source>
</evidence>
<keyword evidence="3" id="KW-1185">Reference proteome</keyword>
<dbReference type="AlphaFoldDB" id="A0A369J5A6"/>
<protein>
    <submittedName>
        <fullName evidence="2">Uncharacterized protein</fullName>
    </submittedName>
</protein>
<dbReference type="OrthoDB" id="3063568at2759"/>
<proteinExistence type="predicted"/>
<dbReference type="EMBL" id="LUEZ02000096">
    <property type="protein sequence ID" value="RDB14873.1"/>
    <property type="molecule type" value="Genomic_DNA"/>
</dbReference>
<evidence type="ECO:0000313" key="2">
    <source>
        <dbReference type="EMBL" id="RDB14873.1"/>
    </source>
</evidence>
<reference evidence="2" key="1">
    <citation type="submission" date="2018-04" db="EMBL/GenBank/DDBJ databases">
        <title>Whole genome sequencing of Hypsizygus marmoreus.</title>
        <authorList>
            <person name="Choi I.-G."/>
            <person name="Min B."/>
            <person name="Kim J.-G."/>
            <person name="Kim S."/>
            <person name="Oh Y.-L."/>
            <person name="Kong W.-S."/>
            <person name="Park H."/>
            <person name="Jeong J."/>
            <person name="Song E.-S."/>
        </authorList>
    </citation>
    <scope>NUCLEOTIDE SEQUENCE [LARGE SCALE GENOMIC DNA]</scope>
    <source>
        <strain evidence="2">51987-8</strain>
    </source>
</reference>
<gene>
    <name evidence="2" type="ORF">Hypma_016275</name>
</gene>
<dbReference type="InParanoid" id="A0A369J5A6"/>
<feature type="region of interest" description="Disordered" evidence="1">
    <location>
        <begin position="1"/>
        <end position="112"/>
    </location>
</feature>
<feature type="compositionally biased region" description="Low complexity" evidence="1">
    <location>
        <begin position="61"/>
        <end position="92"/>
    </location>
</feature>
<organism evidence="2 3">
    <name type="scientific">Hypsizygus marmoreus</name>
    <name type="common">White beech mushroom</name>
    <name type="synonym">Agaricus marmoreus</name>
    <dbReference type="NCBI Taxonomy" id="39966"/>
    <lineage>
        <taxon>Eukaryota</taxon>
        <taxon>Fungi</taxon>
        <taxon>Dikarya</taxon>
        <taxon>Basidiomycota</taxon>
        <taxon>Agaricomycotina</taxon>
        <taxon>Agaricomycetes</taxon>
        <taxon>Agaricomycetidae</taxon>
        <taxon>Agaricales</taxon>
        <taxon>Tricholomatineae</taxon>
        <taxon>Lyophyllaceae</taxon>
        <taxon>Hypsizygus</taxon>
    </lineage>
</organism>
<comment type="caution">
    <text evidence="2">The sequence shown here is derived from an EMBL/GenBank/DDBJ whole genome shotgun (WGS) entry which is preliminary data.</text>
</comment>
<name>A0A369J5A6_HYPMA</name>
<sequence>MSNTNDSNQSTTSFQSTTTATSTSPLTNAKPPQKDYSAALATLQSRYGTGGHIPSPKPNASSKLGTPSSTSSDSTLTPSVTSVTPSSPGESSDATKKKKGLISTLKDKLKNN</sequence>
<evidence type="ECO:0000256" key="1">
    <source>
        <dbReference type="SAM" id="MobiDB-lite"/>
    </source>
</evidence>
<feature type="compositionally biased region" description="Low complexity" evidence="1">
    <location>
        <begin position="1"/>
        <end position="28"/>
    </location>
</feature>
<accession>A0A369J5A6</accession>